<name>A0A2C9U9G1_MANES</name>
<dbReference type="SMART" id="SM00848">
    <property type="entry name" value="Inhibitor_I29"/>
    <property type="match status" value="1"/>
</dbReference>
<comment type="similarity">
    <text evidence="1">Belongs to the peptidase C1 family.</text>
</comment>
<evidence type="ECO:0000256" key="8">
    <source>
        <dbReference type="ARBA" id="ARBA00069575"/>
    </source>
</evidence>
<dbReference type="Pfam" id="PF08246">
    <property type="entry name" value="Inhibitor_I29"/>
    <property type="match status" value="1"/>
</dbReference>
<dbReference type="InterPro" id="IPR000169">
    <property type="entry name" value="Pept_cys_AS"/>
</dbReference>
<dbReference type="GO" id="GO:0005764">
    <property type="term" value="C:lysosome"/>
    <property type="evidence" value="ECO:0000318"/>
    <property type="project" value="GO_Central"/>
</dbReference>
<feature type="domain" description="Peptidase C1A papain C-terminal" evidence="10">
    <location>
        <begin position="124"/>
        <end position="341"/>
    </location>
</feature>
<proteinExistence type="inferred from homology"/>
<dbReference type="CDD" id="cd02248">
    <property type="entry name" value="Peptidase_C1A"/>
    <property type="match status" value="1"/>
</dbReference>
<dbReference type="STRING" id="3983.A0A2C9U9G1"/>
<evidence type="ECO:0000256" key="6">
    <source>
        <dbReference type="ARBA" id="ARBA00023157"/>
    </source>
</evidence>
<evidence type="ECO:0000313" key="13">
    <source>
        <dbReference type="Proteomes" id="UP000091857"/>
    </source>
</evidence>
<dbReference type="PROSITE" id="PS00640">
    <property type="entry name" value="THIOL_PROTEASE_ASN"/>
    <property type="match status" value="1"/>
</dbReference>
<evidence type="ECO:0000256" key="7">
    <source>
        <dbReference type="ARBA" id="ARBA00023180"/>
    </source>
</evidence>
<dbReference type="InterPro" id="IPR013128">
    <property type="entry name" value="Peptidase_C1A"/>
</dbReference>
<dbReference type="AlphaFoldDB" id="A0A2C9U9G1"/>
<dbReference type="OrthoDB" id="10253408at2759"/>
<gene>
    <name evidence="12" type="ORF">MANES_16G037500v8</name>
</gene>
<keyword evidence="7" id="KW-0325">Glycoprotein</keyword>
<organism evidence="12 13">
    <name type="scientific">Manihot esculenta</name>
    <name type="common">Cassava</name>
    <name type="synonym">Jatropha manihot</name>
    <dbReference type="NCBI Taxonomy" id="3983"/>
    <lineage>
        <taxon>Eukaryota</taxon>
        <taxon>Viridiplantae</taxon>
        <taxon>Streptophyta</taxon>
        <taxon>Embryophyta</taxon>
        <taxon>Tracheophyta</taxon>
        <taxon>Spermatophyta</taxon>
        <taxon>Magnoliopsida</taxon>
        <taxon>eudicotyledons</taxon>
        <taxon>Gunneridae</taxon>
        <taxon>Pentapetalae</taxon>
        <taxon>rosids</taxon>
        <taxon>fabids</taxon>
        <taxon>Malpighiales</taxon>
        <taxon>Euphorbiaceae</taxon>
        <taxon>Crotonoideae</taxon>
        <taxon>Manihoteae</taxon>
        <taxon>Manihot</taxon>
    </lineage>
</organism>
<evidence type="ECO:0000256" key="9">
    <source>
        <dbReference type="SAM" id="SignalP"/>
    </source>
</evidence>
<keyword evidence="3 9" id="KW-0732">Signal</keyword>
<accession>A0A2C9U9G1</accession>
<keyword evidence="6" id="KW-1015">Disulfide bond</keyword>
<dbReference type="SUPFAM" id="SSF54001">
    <property type="entry name" value="Cysteine proteinases"/>
    <property type="match status" value="1"/>
</dbReference>
<dbReference type="SMART" id="SM00645">
    <property type="entry name" value="Pept_C1"/>
    <property type="match status" value="1"/>
</dbReference>
<dbReference type="PROSITE" id="PS00639">
    <property type="entry name" value="THIOL_PROTEASE_HIS"/>
    <property type="match status" value="1"/>
</dbReference>
<feature type="signal peptide" evidence="9">
    <location>
        <begin position="1"/>
        <end position="26"/>
    </location>
</feature>
<evidence type="ECO:0000256" key="3">
    <source>
        <dbReference type="ARBA" id="ARBA00022729"/>
    </source>
</evidence>
<dbReference type="InterPro" id="IPR000668">
    <property type="entry name" value="Peptidase_C1A_C"/>
</dbReference>
<feature type="domain" description="Cathepsin propeptide inhibitor" evidence="11">
    <location>
        <begin position="38"/>
        <end position="95"/>
    </location>
</feature>
<dbReference type="InterPro" id="IPR039417">
    <property type="entry name" value="Peptidase_C1A_papain-like"/>
</dbReference>
<dbReference type="EMBL" id="CM004402">
    <property type="protein sequence ID" value="OAY26305.1"/>
    <property type="molecule type" value="Genomic_DNA"/>
</dbReference>
<dbReference type="Gramene" id="Manes.16G037500.1.v8.1">
    <property type="protein sequence ID" value="Manes.16G037500.1.v8.1.CDS"/>
    <property type="gene ID" value="Manes.16G037500.v8.1"/>
</dbReference>
<dbReference type="InterPro" id="IPR013201">
    <property type="entry name" value="Prot_inhib_I29"/>
</dbReference>
<keyword evidence="4" id="KW-0378">Hydrolase</keyword>
<keyword evidence="5" id="KW-0788">Thiol protease</keyword>
<dbReference type="GO" id="GO:0051603">
    <property type="term" value="P:proteolysis involved in protein catabolic process"/>
    <property type="evidence" value="ECO:0000318"/>
    <property type="project" value="GO_Central"/>
</dbReference>
<reference evidence="13" key="1">
    <citation type="journal article" date="2016" name="Nat. Biotechnol.">
        <title>Sequencing wild and cultivated cassava and related species reveals extensive interspecific hybridization and genetic diversity.</title>
        <authorList>
            <person name="Bredeson J.V."/>
            <person name="Lyons J.B."/>
            <person name="Prochnik S.E."/>
            <person name="Wu G.A."/>
            <person name="Ha C.M."/>
            <person name="Edsinger-Gonzales E."/>
            <person name="Grimwood J."/>
            <person name="Schmutz J."/>
            <person name="Rabbi I.Y."/>
            <person name="Egesi C."/>
            <person name="Nauluvula P."/>
            <person name="Lebot V."/>
            <person name="Ndunguru J."/>
            <person name="Mkamilo G."/>
            <person name="Bart R.S."/>
            <person name="Setter T.L."/>
            <person name="Gleadow R.M."/>
            <person name="Kulakow P."/>
            <person name="Ferguson M.E."/>
            <person name="Rounsley S."/>
            <person name="Rokhsar D.S."/>
        </authorList>
    </citation>
    <scope>NUCLEOTIDE SEQUENCE [LARGE SCALE GENOMIC DNA]</scope>
    <source>
        <strain evidence="13">cv. AM560-2</strain>
    </source>
</reference>
<dbReference type="InterPro" id="IPR025660">
    <property type="entry name" value="Pept_his_AS"/>
</dbReference>
<dbReference type="FunFam" id="3.90.70.10:FF:000023">
    <property type="entry name" value="Senescence-specific cysteine protease SAG39"/>
    <property type="match status" value="1"/>
</dbReference>
<evidence type="ECO:0000259" key="11">
    <source>
        <dbReference type="SMART" id="SM00848"/>
    </source>
</evidence>
<evidence type="ECO:0000259" key="10">
    <source>
        <dbReference type="SMART" id="SM00645"/>
    </source>
</evidence>
<comment type="caution">
    <text evidence="12">The sequence shown here is derived from an EMBL/GenBank/DDBJ whole genome shotgun (WGS) entry which is preliminary data.</text>
</comment>
<dbReference type="InterPro" id="IPR025661">
    <property type="entry name" value="Pept_asp_AS"/>
</dbReference>
<dbReference type="InterPro" id="IPR038765">
    <property type="entry name" value="Papain-like_cys_pep_sf"/>
</dbReference>
<evidence type="ECO:0000313" key="12">
    <source>
        <dbReference type="EMBL" id="OAY26305.1"/>
    </source>
</evidence>
<evidence type="ECO:0000256" key="4">
    <source>
        <dbReference type="ARBA" id="ARBA00022801"/>
    </source>
</evidence>
<dbReference type="PANTHER" id="PTHR12411">
    <property type="entry name" value="CYSTEINE PROTEASE FAMILY C1-RELATED"/>
    <property type="match status" value="1"/>
</dbReference>
<dbReference type="PROSITE" id="PS00139">
    <property type="entry name" value="THIOL_PROTEASE_CYS"/>
    <property type="match status" value="1"/>
</dbReference>
<evidence type="ECO:0000256" key="5">
    <source>
        <dbReference type="ARBA" id="ARBA00022807"/>
    </source>
</evidence>
<keyword evidence="2" id="KW-0645">Protease</keyword>
<dbReference type="Gene3D" id="3.90.70.10">
    <property type="entry name" value="Cysteine proteinases"/>
    <property type="match status" value="1"/>
</dbReference>
<protein>
    <recommendedName>
        <fullName evidence="8">Vignain</fullName>
    </recommendedName>
</protein>
<dbReference type="Proteomes" id="UP000091857">
    <property type="component" value="Chromosome 16"/>
</dbReference>
<dbReference type="OMA" id="ASNWAYY"/>
<dbReference type="GO" id="GO:0005615">
    <property type="term" value="C:extracellular space"/>
    <property type="evidence" value="ECO:0000318"/>
    <property type="project" value="GO_Central"/>
</dbReference>
<dbReference type="GO" id="GO:0004197">
    <property type="term" value="F:cysteine-type endopeptidase activity"/>
    <property type="evidence" value="ECO:0000318"/>
    <property type="project" value="GO_Central"/>
</dbReference>
<evidence type="ECO:0000256" key="2">
    <source>
        <dbReference type="ARBA" id="ARBA00022670"/>
    </source>
</evidence>
<dbReference type="PRINTS" id="PR00705">
    <property type="entry name" value="PAPAIN"/>
</dbReference>
<feature type="chain" id="PRO_5018658248" description="Vignain" evidence="9">
    <location>
        <begin position="27"/>
        <end position="342"/>
    </location>
</feature>
<keyword evidence="13" id="KW-1185">Reference proteome</keyword>
<dbReference type="Pfam" id="PF00112">
    <property type="entry name" value="Peptidase_C1"/>
    <property type="match status" value="1"/>
</dbReference>
<sequence length="342" mass="37522">MAAILENKLIFMVVLVVGLWVSQAWSRSLKDATMAEKHEIWIAKYGRVYKDNAEKERRFNIFKENVEFIESFNNAGHRPYKLGVNAFADLTNEEFRNSKNGYRSSSIFKTPETSPFRYENVTTVPTSIDWTKKGAVTPIKDQSQCGCCWAFSAVAAMEGITKLSTGKLISLSEQELVDCDTSGEDQGCEGGLMDDAFKFIIKNGGLTTEANYPYQGVDGTCNNGKASNHAAKITGYEDVPANSEESLRKAVAKQPVSVAIDASGSAFQFYSSGVFTGDCGTELDHGVTAVGYGTSDDGKKYWLVKNSWGTSWGEDGYIRMERDIDAKEGLCGIAMEPSYPTA</sequence>
<evidence type="ECO:0000256" key="1">
    <source>
        <dbReference type="ARBA" id="ARBA00008455"/>
    </source>
</evidence>